<organism evidence="2 3">
    <name type="scientific">Seminavis robusta</name>
    <dbReference type="NCBI Taxonomy" id="568900"/>
    <lineage>
        <taxon>Eukaryota</taxon>
        <taxon>Sar</taxon>
        <taxon>Stramenopiles</taxon>
        <taxon>Ochrophyta</taxon>
        <taxon>Bacillariophyta</taxon>
        <taxon>Bacillariophyceae</taxon>
        <taxon>Bacillariophycidae</taxon>
        <taxon>Naviculales</taxon>
        <taxon>Naviculaceae</taxon>
        <taxon>Seminavis</taxon>
    </lineage>
</organism>
<dbReference type="OrthoDB" id="52635at2759"/>
<gene>
    <name evidence="2" type="ORF">SEMRO_1753_G295410.1</name>
</gene>
<evidence type="ECO:0000256" key="1">
    <source>
        <dbReference type="SAM" id="Phobius"/>
    </source>
</evidence>
<feature type="transmembrane region" description="Helical" evidence="1">
    <location>
        <begin position="210"/>
        <end position="231"/>
    </location>
</feature>
<reference evidence="2" key="1">
    <citation type="submission" date="2020-06" db="EMBL/GenBank/DDBJ databases">
        <authorList>
            <consortium name="Plant Systems Biology data submission"/>
        </authorList>
    </citation>
    <scope>NUCLEOTIDE SEQUENCE</scope>
    <source>
        <strain evidence="2">D6</strain>
    </source>
</reference>
<feature type="transmembrane region" description="Helical" evidence="1">
    <location>
        <begin position="179"/>
        <end position="198"/>
    </location>
</feature>
<protein>
    <submittedName>
        <fullName evidence="2">Uncharacterized protein</fullName>
    </submittedName>
</protein>
<keyword evidence="3" id="KW-1185">Reference proteome</keyword>
<keyword evidence="1" id="KW-1133">Transmembrane helix</keyword>
<accession>A0A9N8EUU1</accession>
<evidence type="ECO:0000313" key="2">
    <source>
        <dbReference type="EMBL" id="CAB9525946.1"/>
    </source>
</evidence>
<dbReference type="EMBL" id="CAICTM010001751">
    <property type="protein sequence ID" value="CAB9525946.1"/>
    <property type="molecule type" value="Genomic_DNA"/>
</dbReference>
<keyword evidence="1" id="KW-0812">Transmembrane</keyword>
<dbReference type="Proteomes" id="UP001153069">
    <property type="component" value="Unassembled WGS sequence"/>
</dbReference>
<keyword evidence="1" id="KW-0472">Membrane</keyword>
<dbReference type="AlphaFoldDB" id="A0A9N8EUU1"/>
<sequence length="243" mass="27048">MSVFPLPRITKRKKILCSKETLIKIYLIPILVLIIAFQLFPETSQAFHHTLETLSLSQYTGELSEEIRPLINGPITLTISILFGSLVNKHDHFHTLPTTVSTSSSRNCPSQRLPASSVFGRRIARTRKESSQNAISQQPQEPGGANYGLVLGELYAAIANLKQHKIEFMAAVQKNFTPAHYANLLTQAFALLIIYLWETDNVALIEAHPFELRAAWAILMSTMASLVAVIIDLNTHPFPTLSS</sequence>
<name>A0A9N8EUU1_9STRA</name>
<proteinExistence type="predicted"/>
<feature type="transmembrane region" description="Helical" evidence="1">
    <location>
        <begin position="21"/>
        <end position="40"/>
    </location>
</feature>
<evidence type="ECO:0000313" key="3">
    <source>
        <dbReference type="Proteomes" id="UP001153069"/>
    </source>
</evidence>
<comment type="caution">
    <text evidence="2">The sequence shown here is derived from an EMBL/GenBank/DDBJ whole genome shotgun (WGS) entry which is preliminary data.</text>
</comment>